<sequence>MIGGAVLAAVFFSRVLWLTGATIVYQRGPMWLRERSWRWRNSIVVMISGIRGVVTLAAVFLLPEETPNRGFLQFLAFLVIAVSLLGGLALPPIIRRLRLPPPNLEQEQMQRQLLMSEAQAAGLSRLDDEVTDEVEERVVNRLRVNATFLTEEAETEEPQNSFRLAEYTRLRHNMIAAERDAVRQARAEGRYEEYAVRAVLAAIDAEELALKATAPRVPPPDPRPDGARPADGTMPAAAATTGL</sequence>
<dbReference type="Pfam" id="PF00999">
    <property type="entry name" value="Na_H_Exchanger"/>
    <property type="match status" value="1"/>
</dbReference>
<name>A0ABN6XQK6_9MICO</name>
<evidence type="ECO:0000256" key="4">
    <source>
        <dbReference type="ARBA" id="ARBA00023136"/>
    </source>
</evidence>
<proteinExistence type="predicted"/>
<accession>A0ABN6XQK6</accession>
<keyword evidence="3 6" id="KW-1133">Transmembrane helix</keyword>
<evidence type="ECO:0000259" key="7">
    <source>
        <dbReference type="Pfam" id="PF00999"/>
    </source>
</evidence>
<evidence type="ECO:0000256" key="5">
    <source>
        <dbReference type="SAM" id="MobiDB-lite"/>
    </source>
</evidence>
<evidence type="ECO:0000256" key="6">
    <source>
        <dbReference type="SAM" id="Phobius"/>
    </source>
</evidence>
<keyword evidence="9" id="KW-1185">Reference proteome</keyword>
<evidence type="ECO:0000256" key="2">
    <source>
        <dbReference type="ARBA" id="ARBA00022692"/>
    </source>
</evidence>
<dbReference type="InterPro" id="IPR006153">
    <property type="entry name" value="Cation/H_exchanger_TM"/>
</dbReference>
<feature type="transmembrane region" description="Helical" evidence="6">
    <location>
        <begin position="74"/>
        <end position="94"/>
    </location>
</feature>
<feature type="domain" description="Cation/H+ exchanger transmembrane" evidence="7">
    <location>
        <begin position="5"/>
        <end position="95"/>
    </location>
</feature>
<evidence type="ECO:0000313" key="9">
    <source>
        <dbReference type="Proteomes" id="UP001321498"/>
    </source>
</evidence>
<feature type="transmembrane region" description="Helical" evidence="6">
    <location>
        <begin position="6"/>
        <end position="25"/>
    </location>
</feature>
<dbReference type="Proteomes" id="UP001321498">
    <property type="component" value="Chromosome"/>
</dbReference>
<feature type="transmembrane region" description="Helical" evidence="6">
    <location>
        <begin position="37"/>
        <end position="62"/>
    </location>
</feature>
<feature type="region of interest" description="Disordered" evidence="5">
    <location>
        <begin position="213"/>
        <end position="243"/>
    </location>
</feature>
<evidence type="ECO:0000256" key="3">
    <source>
        <dbReference type="ARBA" id="ARBA00022989"/>
    </source>
</evidence>
<dbReference type="EMBL" id="AP027731">
    <property type="protein sequence ID" value="BDZ47294.1"/>
    <property type="molecule type" value="Genomic_DNA"/>
</dbReference>
<keyword evidence="4 6" id="KW-0472">Membrane</keyword>
<organism evidence="8 9">
    <name type="scientific">Naasia aerilata</name>
    <dbReference type="NCBI Taxonomy" id="1162966"/>
    <lineage>
        <taxon>Bacteria</taxon>
        <taxon>Bacillati</taxon>
        <taxon>Actinomycetota</taxon>
        <taxon>Actinomycetes</taxon>
        <taxon>Micrococcales</taxon>
        <taxon>Microbacteriaceae</taxon>
        <taxon>Naasia</taxon>
    </lineage>
</organism>
<comment type="subcellular location">
    <subcellularLocation>
        <location evidence="1">Membrane</location>
        <topology evidence="1">Multi-pass membrane protein</topology>
    </subcellularLocation>
</comment>
<dbReference type="RefSeq" id="WP_286277230.1">
    <property type="nucleotide sequence ID" value="NZ_AP027731.1"/>
</dbReference>
<evidence type="ECO:0000256" key="1">
    <source>
        <dbReference type="ARBA" id="ARBA00004141"/>
    </source>
</evidence>
<protein>
    <recommendedName>
        <fullName evidence="7">Cation/H+ exchanger transmembrane domain-containing protein</fullName>
    </recommendedName>
</protein>
<evidence type="ECO:0000313" key="8">
    <source>
        <dbReference type="EMBL" id="BDZ47294.1"/>
    </source>
</evidence>
<gene>
    <name evidence="8" type="ORF">GCM10025866_32030</name>
</gene>
<reference evidence="9" key="1">
    <citation type="journal article" date="2019" name="Int. J. Syst. Evol. Microbiol.">
        <title>The Global Catalogue of Microorganisms (GCM) 10K type strain sequencing project: providing services to taxonomists for standard genome sequencing and annotation.</title>
        <authorList>
            <consortium name="The Broad Institute Genomics Platform"/>
            <consortium name="The Broad Institute Genome Sequencing Center for Infectious Disease"/>
            <person name="Wu L."/>
            <person name="Ma J."/>
        </authorList>
    </citation>
    <scope>NUCLEOTIDE SEQUENCE [LARGE SCALE GENOMIC DNA]</scope>
    <source>
        <strain evidence="9">NBRC 108725</strain>
    </source>
</reference>
<keyword evidence="2 6" id="KW-0812">Transmembrane</keyword>